<dbReference type="Pfam" id="PF00293">
    <property type="entry name" value="NUDIX"/>
    <property type="match status" value="1"/>
</dbReference>
<evidence type="ECO:0000313" key="4">
    <source>
        <dbReference type="Proteomes" id="UP000236846"/>
    </source>
</evidence>
<sequence length="182" mass="20616">MNSDNTSYGLLMYRTVRGFLQVFLARNGGPFFAKKDAGAWGIPKGGAHKYEKNPLQTAIREFIEETGLIPNGPYIPLEPITYKTGKTVYAWAFEYHEATEPHIVSNTFQLEWPRPSKASRDGGPRPSKASGNGKPPKSGNMRTYPEIDKAQFFTIQQAHEKMLEAQKPFVQRLEEHLRSNMK</sequence>
<evidence type="ECO:0000256" key="1">
    <source>
        <dbReference type="SAM" id="MobiDB-lite"/>
    </source>
</evidence>
<name>A0A2H0PWJ0_9BACT</name>
<dbReference type="InterPro" id="IPR015797">
    <property type="entry name" value="NUDIX_hydrolase-like_dom_sf"/>
</dbReference>
<dbReference type="PROSITE" id="PS51462">
    <property type="entry name" value="NUDIX"/>
    <property type="match status" value="1"/>
</dbReference>
<dbReference type="EMBL" id="PCXE01000028">
    <property type="protein sequence ID" value="PIR26378.1"/>
    <property type="molecule type" value="Genomic_DNA"/>
</dbReference>
<organism evidence="3 4">
    <name type="scientific">Candidatus Brennerbacteria bacterium CG11_big_fil_rev_8_21_14_0_20_43_10</name>
    <dbReference type="NCBI Taxonomy" id="1974523"/>
    <lineage>
        <taxon>Bacteria</taxon>
        <taxon>Candidatus Brenneribacteriota</taxon>
    </lineage>
</organism>
<protein>
    <recommendedName>
        <fullName evidence="2">Nudix hydrolase domain-containing protein</fullName>
    </recommendedName>
</protein>
<accession>A0A2H0PWJ0</accession>
<dbReference type="InterPro" id="IPR000086">
    <property type="entry name" value="NUDIX_hydrolase_dom"/>
</dbReference>
<evidence type="ECO:0000259" key="2">
    <source>
        <dbReference type="PROSITE" id="PS51462"/>
    </source>
</evidence>
<proteinExistence type="predicted"/>
<feature type="domain" description="Nudix hydrolase" evidence="2">
    <location>
        <begin position="3"/>
        <end position="175"/>
    </location>
</feature>
<evidence type="ECO:0000313" key="3">
    <source>
        <dbReference type="EMBL" id="PIR26378.1"/>
    </source>
</evidence>
<gene>
    <name evidence="3" type="ORF">COV41_01580</name>
</gene>
<dbReference type="SUPFAM" id="SSF55811">
    <property type="entry name" value="Nudix"/>
    <property type="match status" value="1"/>
</dbReference>
<feature type="region of interest" description="Disordered" evidence="1">
    <location>
        <begin position="110"/>
        <end position="146"/>
    </location>
</feature>
<dbReference type="Gene3D" id="3.90.79.10">
    <property type="entry name" value="Nucleoside Triphosphate Pyrophosphohydrolase"/>
    <property type="match status" value="1"/>
</dbReference>
<dbReference type="Proteomes" id="UP000236846">
    <property type="component" value="Unassembled WGS sequence"/>
</dbReference>
<dbReference type="AlphaFoldDB" id="A0A2H0PWJ0"/>
<comment type="caution">
    <text evidence="3">The sequence shown here is derived from an EMBL/GenBank/DDBJ whole genome shotgun (WGS) entry which is preliminary data.</text>
</comment>
<reference evidence="3 4" key="1">
    <citation type="submission" date="2017-09" db="EMBL/GenBank/DDBJ databases">
        <title>Depth-based differentiation of microbial function through sediment-hosted aquifers and enrichment of novel symbionts in the deep terrestrial subsurface.</title>
        <authorList>
            <person name="Probst A.J."/>
            <person name="Ladd B."/>
            <person name="Jarett J.K."/>
            <person name="Geller-Mcgrath D.E."/>
            <person name="Sieber C.M."/>
            <person name="Emerson J.B."/>
            <person name="Anantharaman K."/>
            <person name="Thomas B.C."/>
            <person name="Malmstrom R."/>
            <person name="Stieglmeier M."/>
            <person name="Klingl A."/>
            <person name="Woyke T."/>
            <person name="Ryan C.M."/>
            <person name="Banfield J.F."/>
        </authorList>
    </citation>
    <scope>NUCLEOTIDE SEQUENCE [LARGE SCALE GENOMIC DNA]</scope>
    <source>
        <strain evidence="3">CG11_big_fil_rev_8_21_14_0_20_43_10</strain>
    </source>
</reference>